<dbReference type="Proteomes" id="UP001208649">
    <property type="component" value="Unassembled WGS sequence"/>
</dbReference>
<dbReference type="InterPro" id="IPR029058">
    <property type="entry name" value="AB_hydrolase_fold"/>
</dbReference>
<dbReference type="Pfam" id="PF00561">
    <property type="entry name" value="Abhydrolase_1"/>
    <property type="match status" value="1"/>
</dbReference>
<reference evidence="3" key="1">
    <citation type="submission" date="2023-07" db="EMBL/GenBank/DDBJ databases">
        <title>Chryseobacterium sp. strain PBS4-4 Genome sequencing and assembly.</title>
        <authorList>
            <person name="Jung Y."/>
        </authorList>
    </citation>
    <scope>NUCLEOTIDE SEQUENCE [LARGE SCALE GENOMIC DNA]</scope>
    <source>
        <strain evidence="3">PBS4-4</strain>
    </source>
</reference>
<dbReference type="InterPro" id="IPR050266">
    <property type="entry name" value="AB_hydrolase_sf"/>
</dbReference>
<evidence type="ECO:0000259" key="1">
    <source>
        <dbReference type="Pfam" id="PF00561"/>
    </source>
</evidence>
<sequence length="289" mass="32845">MSEIKNTPSWLDKSLFPFKSRFLNIDGNTIHFVDEGQGPVLLLLHGNPTWSFLYRHIIKKLKSSFRCIALDYPGFGLSVANAEYKYTPEEHSFILEKFVEQLGLDNIRIMVQDWGGPIGLGFAGRRPELIHSLVIGNTWAWPATGAMSIVSKIFGSGLGRFFITRNNSMMKFILESGMNEKLEENEIAAYLSPFKTKKSRIPTWIFPKEIVGSRLFLKDVELGMNNLVDKPVLFIWGDADGAFREGELSRLQEFFPKNELVVLKGVKHYIQENAPDEICKAVLKSKILE</sequence>
<proteinExistence type="predicted"/>
<feature type="domain" description="AB hydrolase-1" evidence="1">
    <location>
        <begin position="39"/>
        <end position="274"/>
    </location>
</feature>
<dbReference type="RefSeq" id="WP_263001695.1">
    <property type="nucleotide sequence ID" value="NZ_JAOTEM010000001.1"/>
</dbReference>
<dbReference type="Gene3D" id="3.40.50.1820">
    <property type="entry name" value="alpha/beta hydrolase"/>
    <property type="match status" value="1"/>
</dbReference>
<protein>
    <submittedName>
        <fullName evidence="2">Alpha/beta fold hydrolase</fullName>
    </submittedName>
</protein>
<dbReference type="PANTHER" id="PTHR43798">
    <property type="entry name" value="MONOACYLGLYCEROL LIPASE"/>
    <property type="match status" value="1"/>
</dbReference>
<name>A0ABT2W1Y7_9FLAO</name>
<organism evidence="2 3">
    <name type="scientific">Chryseobacterium edaphi</name>
    <dbReference type="NCBI Taxonomy" id="2976532"/>
    <lineage>
        <taxon>Bacteria</taxon>
        <taxon>Pseudomonadati</taxon>
        <taxon>Bacteroidota</taxon>
        <taxon>Flavobacteriia</taxon>
        <taxon>Flavobacteriales</taxon>
        <taxon>Weeksellaceae</taxon>
        <taxon>Chryseobacterium group</taxon>
        <taxon>Chryseobacterium</taxon>
    </lineage>
</organism>
<gene>
    <name evidence="2" type="ORF">NZ698_03460</name>
</gene>
<comment type="caution">
    <text evidence="2">The sequence shown here is derived from an EMBL/GenBank/DDBJ whole genome shotgun (WGS) entry which is preliminary data.</text>
</comment>
<dbReference type="SUPFAM" id="SSF53474">
    <property type="entry name" value="alpha/beta-Hydrolases"/>
    <property type="match status" value="1"/>
</dbReference>
<dbReference type="PANTHER" id="PTHR43798:SF24">
    <property type="entry name" value="CIS-3-ALKYL-4-ALKYLOXETAN-2-ONE DECARBOXYLASE"/>
    <property type="match status" value="1"/>
</dbReference>
<accession>A0ABT2W1Y7</accession>
<dbReference type="EMBL" id="JAOTEM010000001">
    <property type="protein sequence ID" value="MCU7616241.1"/>
    <property type="molecule type" value="Genomic_DNA"/>
</dbReference>
<keyword evidence="3" id="KW-1185">Reference proteome</keyword>
<evidence type="ECO:0000313" key="2">
    <source>
        <dbReference type="EMBL" id="MCU7616241.1"/>
    </source>
</evidence>
<dbReference type="GO" id="GO:0016787">
    <property type="term" value="F:hydrolase activity"/>
    <property type="evidence" value="ECO:0007669"/>
    <property type="project" value="UniProtKB-KW"/>
</dbReference>
<dbReference type="InterPro" id="IPR000073">
    <property type="entry name" value="AB_hydrolase_1"/>
</dbReference>
<evidence type="ECO:0000313" key="3">
    <source>
        <dbReference type="Proteomes" id="UP001208649"/>
    </source>
</evidence>
<keyword evidence="2" id="KW-0378">Hydrolase</keyword>